<sequence length="213" mass="23034">MKTILNAKSTLLKYWYLPLIIGILLTLTGLYVFSVPQEVTTVVVTLISLFIILSAAAELFFYSRSNLQNKALHIAGALFIVLSGIYFLFNPGSATTLIALLLAIQLAVRSLQGLMFSFGLKSRGVPNWHLLALLSAAGIASSVMLVTNPEIIGVSIVLFTGIALILIGLILIGLSLIMKRFGAMFTSMTNGMGRQGGQPTDVPYEIIQDKLKE</sequence>
<organism evidence="2 3">
    <name type="scientific">Dyadobacter luteus</name>
    <dbReference type="NCBI Taxonomy" id="2259619"/>
    <lineage>
        <taxon>Bacteria</taxon>
        <taxon>Pseudomonadati</taxon>
        <taxon>Bacteroidota</taxon>
        <taxon>Cytophagia</taxon>
        <taxon>Cytophagales</taxon>
        <taxon>Spirosomataceae</taxon>
        <taxon>Dyadobacter</taxon>
    </lineage>
</organism>
<dbReference type="OrthoDB" id="7059775at2"/>
<feature type="transmembrane region" description="Helical" evidence="1">
    <location>
        <begin position="12"/>
        <end position="33"/>
    </location>
</feature>
<dbReference type="Proteomes" id="UP000256373">
    <property type="component" value="Unassembled WGS sequence"/>
</dbReference>
<dbReference type="PANTHER" id="PTHR34989">
    <property type="entry name" value="PROTEIN HDED"/>
    <property type="match status" value="1"/>
</dbReference>
<evidence type="ECO:0000313" key="3">
    <source>
        <dbReference type="Proteomes" id="UP000256373"/>
    </source>
</evidence>
<evidence type="ECO:0000256" key="1">
    <source>
        <dbReference type="SAM" id="Phobius"/>
    </source>
</evidence>
<evidence type="ECO:0000313" key="2">
    <source>
        <dbReference type="EMBL" id="REA62822.1"/>
    </source>
</evidence>
<dbReference type="RefSeq" id="WP_115830118.1">
    <property type="nucleotide sequence ID" value="NZ_QNUL01000004.1"/>
</dbReference>
<feature type="transmembrane region" description="Helical" evidence="1">
    <location>
        <begin position="39"/>
        <end position="62"/>
    </location>
</feature>
<dbReference type="InterPro" id="IPR052712">
    <property type="entry name" value="Acid_resist_chaperone_HdeD"/>
</dbReference>
<feature type="transmembrane region" description="Helical" evidence="1">
    <location>
        <begin position="128"/>
        <end position="146"/>
    </location>
</feature>
<accession>A0A3D8YEA5</accession>
<protein>
    <recommendedName>
        <fullName evidence="4">HdeD family acid-resistance protein</fullName>
    </recommendedName>
</protein>
<keyword evidence="1" id="KW-0812">Transmembrane</keyword>
<proteinExistence type="predicted"/>
<keyword evidence="1" id="KW-1133">Transmembrane helix</keyword>
<keyword evidence="3" id="KW-1185">Reference proteome</keyword>
<keyword evidence="1" id="KW-0472">Membrane</keyword>
<dbReference type="Pfam" id="PF03729">
    <property type="entry name" value="DUF308"/>
    <property type="match status" value="1"/>
</dbReference>
<dbReference type="PANTHER" id="PTHR34989:SF1">
    <property type="entry name" value="PROTEIN HDED"/>
    <property type="match status" value="1"/>
</dbReference>
<dbReference type="InterPro" id="IPR005325">
    <property type="entry name" value="DUF308_memb"/>
</dbReference>
<reference evidence="2 3" key="1">
    <citation type="submission" date="2018-07" db="EMBL/GenBank/DDBJ databases">
        <title>Dyadobacter roseus sp. nov., isolated from rose rhizosphere soil.</title>
        <authorList>
            <person name="Chen L."/>
        </authorList>
    </citation>
    <scope>NUCLEOTIDE SEQUENCE [LARGE SCALE GENOMIC DNA]</scope>
    <source>
        <strain evidence="2 3">RS19</strain>
    </source>
</reference>
<name>A0A3D8YEA5_9BACT</name>
<feature type="transmembrane region" description="Helical" evidence="1">
    <location>
        <begin position="152"/>
        <end position="178"/>
    </location>
</feature>
<gene>
    <name evidence="2" type="ORF">DSL64_07830</name>
</gene>
<feature type="transmembrane region" description="Helical" evidence="1">
    <location>
        <begin position="71"/>
        <end position="89"/>
    </location>
</feature>
<evidence type="ECO:0008006" key="4">
    <source>
        <dbReference type="Google" id="ProtNLM"/>
    </source>
</evidence>
<dbReference type="GO" id="GO:0005886">
    <property type="term" value="C:plasma membrane"/>
    <property type="evidence" value="ECO:0007669"/>
    <property type="project" value="TreeGrafter"/>
</dbReference>
<dbReference type="EMBL" id="QNUL01000004">
    <property type="protein sequence ID" value="REA62822.1"/>
    <property type="molecule type" value="Genomic_DNA"/>
</dbReference>
<comment type="caution">
    <text evidence="2">The sequence shown here is derived from an EMBL/GenBank/DDBJ whole genome shotgun (WGS) entry which is preliminary data.</text>
</comment>
<dbReference type="AlphaFoldDB" id="A0A3D8YEA5"/>
<feature type="transmembrane region" description="Helical" evidence="1">
    <location>
        <begin position="95"/>
        <end position="116"/>
    </location>
</feature>